<gene>
    <name evidence="1" type="ORF">METZ01_LOCUS188925</name>
</gene>
<protein>
    <submittedName>
        <fullName evidence="1">Uncharacterized protein</fullName>
    </submittedName>
</protein>
<proteinExistence type="predicted"/>
<accession>A0A382DEG0</accession>
<reference evidence="1" key="1">
    <citation type="submission" date="2018-05" db="EMBL/GenBank/DDBJ databases">
        <authorList>
            <person name="Lanie J.A."/>
            <person name="Ng W.-L."/>
            <person name="Kazmierczak K.M."/>
            <person name="Andrzejewski T.M."/>
            <person name="Davidsen T.M."/>
            <person name="Wayne K.J."/>
            <person name="Tettelin H."/>
            <person name="Glass J.I."/>
            <person name="Rusch D."/>
            <person name="Podicherti R."/>
            <person name="Tsui H.-C.T."/>
            <person name="Winkler M.E."/>
        </authorList>
    </citation>
    <scope>NUCLEOTIDE SEQUENCE</scope>
</reference>
<organism evidence="1">
    <name type="scientific">marine metagenome</name>
    <dbReference type="NCBI Taxonomy" id="408172"/>
    <lineage>
        <taxon>unclassified sequences</taxon>
        <taxon>metagenomes</taxon>
        <taxon>ecological metagenomes</taxon>
    </lineage>
</organism>
<feature type="non-terminal residue" evidence="1">
    <location>
        <position position="82"/>
    </location>
</feature>
<sequence length="82" mass="9552">MINMESLEMVQNSIFGNQFTKPLYDTYCFSNIPSTVKKALGVDFLQPLPEKILSGMPEKFEKVILFYLDAFGWKNMERHLEV</sequence>
<dbReference type="EMBL" id="UINC01038694">
    <property type="protein sequence ID" value="SVB36071.1"/>
    <property type="molecule type" value="Genomic_DNA"/>
</dbReference>
<evidence type="ECO:0000313" key="1">
    <source>
        <dbReference type="EMBL" id="SVB36071.1"/>
    </source>
</evidence>
<dbReference type="AlphaFoldDB" id="A0A382DEG0"/>
<name>A0A382DEG0_9ZZZZ</name>